<feature type="region of interest" description="Disordered" evidence="1">
    <location>
        <begin position="1"/>
        <end position="31"/>
    </location>
</feature>
<sequence length="31" mass="3510">MQATPLEEGKEVAERVRTEIEQTPYLYGSSP</sequence>
<dbReference type="AlphaFoldDB" id="D3G1V0"/>
<keyword evidence="2" id="KW-0614">Plasmid</keyword>
<accession>D3G1V0</accession>
<feature type="compositionally biased region" description="Basic and acidic residues" evidence="1">
    <location>
        <begin position="7"/>
        <end position="20"/>
    </location>
</feature>
<gene>
    <name evidence="2" type="ordered locus">BpOF4_21654</name>
</gene>
<geneLocation type="plasmid" evidence="2 3">
    <name>pBpOF4-02</name>
</geneLocation>
<keyword evidence="3" id="KW-1185">Reference proteome</keyword>
<protein>
    <submittedName>
        <fullName evidence="2">Uncharacterized protein</fullName>
    </submittedName>
</protein>
<organism evidence="2 3">
    <name type="scientific">Alkalihalophilus pseudofirmus (strain ATCC BAA-2126 / JCM 17055 / OF4)</name>
    <name type="common">Bacillus pseudofirmus</name>
    <dbReference type="NCBI Taxonomy" id="398511"/>
    <lineage>
        <taxon>Bacteria</taxon>
        <taxon>Bacillati</taxon>
        <taxon>Bacillota</taxon>
        <taxon>Bacilli</taxon>
        <taxon>Bacillales</taxon>
        <taxon>Bacillaceae</taxon>
        <taxon>Alkalihalophilus</taxon>
    </lineage>
</organism>
<reference evidence="2 3" key="1">
    <citation type="journal article" date="2011" name="Environ. Microbiol.">
        <title>Genome of alkaliphilic Bacillus pseudofirmus OF4 reveals adaptations that support the ability to grow in an external pH range from 7.5 to 11.4.</title>
        <authorList>
            <person name="Janto B."/>
            <person name="Ahmed A."/>
            <person name="Ito M."/>
            <person name="Liu J."/>
            <person name="Hicks D.B."/>
            <person name="Pagni S."/>
            <person name="Fackelmayer O.J."/>
            <person name="Smith T.A."/>
            <person name="Earl J."/>
            <person name="Elbourne L.D."/>
            <person name="Hassan K."/>
            <person name="Paulsen I.T."/>
            <person name="Kolsto A.B."/>
            <person name="Tourasse N.J."/>
            <person name="Ehrlich G.D."/>
            <person name="Boissy R."/>
            <person name="Ivey D.M."/>
            <person name="Li G."/>
            <person name="Xue Y."/>
            <person name="Ma Y."/>
            <person name="Hu F.Z."/>
            <person name="Krulwich T.A."/>
        </authorList>
    </citation>
    <scope>NUCLEOTIDE SEQUENCE [LARGE SCALE GENOMIC DNA]</scope>
    <source>
        <strain evidence="3">ATCC BAA-2126 / JCM 17055 / OF4</strain>
    </source>
</reference>
<evidence type="ECO:0000313" key="2">
    <source>
        <dbReference type="EMBL" id="ADC52326.1"/>
    </source>
</evidence>
<dbReference type="KEGG" id="bpf:BpOF4_21654"/>
<dbReference type="Proteomes" id="UP000001544">
    <property type="component" value="Plasmid pBpOF4-02"/>
</dbReference>
<dbReference type="EMBL" id="CP001880">
    <property type="protein sequence ID" value="ADC52326.1"/>
    <property type="molecule type" value="Genomic_DNA"/>
</dbReference>
<name>D3G1V0_ALKPO</name>
<dbReference type="HOGENOM" id="CLU_3395165_0_0_9"/>
<evidence type="ECO:0000256" key="1">
    <source>
        <dbReference type="SAM" id="MobiDB-lite"/>
    </source>
</evidence>
<evidence type="ECO:0000313" key="3">
    <source>
        <dbReference type="Proteomes" id="UP000001544"/>
    </source>
</evidence>
<proteinExistence type="predicted"/>